<evidence type="ECO:0000313" key="1">
    <source>
        <dbReference type="EMBL" id="SHK28137.1"/>
    </source>
</evidence>
<organism evidence="1 2">
    <name type="scientific">Paramaledivibacter caminithermalis (strain DSM 15212 / CIP 107654 / DViRD3)</name>
    <name type="common">Clostridium caminithermale</name>
    <dbReference type="NCBI Taxonomy" id="1121301"/>
    <lineage>
        <taxon>Bacteria</taxon>
        <taxon>Bacillati</taxon>
        <taxon>Bacillota</taxon>
        <taxon>Clostridia</taxon>
        <taxon>Peptostreptococcales</taxon>
        <taxon>Caminicellaceae</taxon>
        <taxon>Paramaledivibacter</taxon>
    </lineage>
</organism>
<evidence type="ECO:0000313" key="2">
    <source>
        <dbReference type="Proteomes" id="UP000184465"/>
    </source>
</evidence>
<keyword evidence="2" id="KW-1185">Reference proteome</keyword>
<sequence length="64" mass="7563">MKKCVCIFLIFTMIFSTFIYGYAVDLEDNSKLKLSYGELKQRVMDKYLYDSQIDIKGTSKIEYL</sequence>
<gene>
    <name evidence="1" type="ORF">SAMN02745912_02861</name>
</gene>
<dbReference type="Proteomes" id="UP000184465">
    <property type="component" value="Unassembled WGS sequence"/>
</dbReference>
<protein>
    <submittedName>
        <fullName evidence="1">Uncharacterized protein</fullName>
    </submittedName>
</protein>
<accession>A0A1M6R740</accession>
<reference evidence="1 2" key="1">
    <citation type="submission" date="2016-11" db="EMBL/GenBank/DDBJ databases">
        <authorList>
            <person name="Jaros S."/>
            <person name="Januszkiewicz K."/>
            <person name="Wedrychowicz H."/>
        </authorList>
    </citation>
    <scope>NUCLEOTIDE SEQUENCE [LARGE SCALE GENOMIC DNA]</scope>
    <source>
        <strain evidence="1 2">DSM 15212</strain>
    </source>
</reference>
<proteinExistence type="predicted"/>
<dbReference type="RefSeq" id="WP_073151443.1">
    <property type="nucleotide sequence ID" value="NZ_FRAG01000042.1"/>
</dbReference>
<dbReference type="EMBL" id="FRAG01000042">
    <property type="protein sequence ID" value="SHK28137.1"/>
    <property type="molecule type" value="Genomic_DNA"/>
</dbReference>
<name>A0A1M6R740_PARC5</name>
<dbReference type="AlphaFoldDB" id="A0A1M6R740"/>